<keyword evidence="2" id="KW-1133">Transmembrane helix</keyword>
<dbReference type="EMBL" id="JBBPBN010000423">
    <property type="protein sequence ID" value="KAK8486851.1"/>
    <property type="molecule type" value="Genomic_DNA"/>
</dbReference>
<feature type="region of interest" description="Disordered" evidence="1">
    <location>
        <begin position="252"/>
        <end position="306"/>
    </location>
</feature>
<evidence type="ECO:0000256" key="2">
    <source>
        <dbReference type="SAM" id="Phobius"/>
    </source>
</evidence>
<dbReference type="Proteomes" id="UP001396334">
    <property type="component" value="Unassembled WGS sequence"/>
</dbReference>
<dbReference type="InterPro" id="IPR040256">
    <property type="entry name" value="At4g02000-like"/>
</dbReference>
<comment type="caution">
    <text evidence="3">The sequence shown here is derived from an EMBL/GenBank/DDBJ whole genome shotgun (WGS) entry which is preliminary data.</text>
</comment>
<sequence>MRGFHPQPFNGTPQPMTLIFFSLVSLFPPELLMTLLWCVLSKTFEKKDNVISISVLKPNFFRIYFPSADTRNDILSRGPWTIKDSWLALAPFDPSLNIDEYSFNSMNIWVCIYSIPSVFIDDDNIVHQIRHSLGAMIGKVTKIDTRRIDLNMVDYLRVGIILDVTKPIRRCATIGAVVTQPPVVLAACKADASTNEDTDNAVAAAEEDFTLPATPNGSPVTLHANGNATTLLATTPTKNATIKTSSILDNNMATNKTIPPTQAFRGNKRRSSMPDTSMTKRPHPPPLSNVKAGMRSRKNSPVEVEI</sequence>
<accession>A0ABR2A1K2</accession>
<dbReference type="PANTHER" id="PTHR31286">
    <property type="entry name" value="GLYCINE-RICH CELL WALL STRUCTURAL PROTEIN 1.8-LIKE"/>
    <property type="match status" value="1"/>
</dbReference>
<organism evidence="3 4">
    <name type="scientific">Hibiscus sabdariffa</name>
    <name type="common">roselle</name>
    <dbReference type="NCBI Taxonomy" id="183260"/>
    <lineage>
        <taxon>Eukaryota</taxon>
        <taxon>Viridiplantae</taxon>
        <taxon>Streptophyta</taxon>
        <taxon>Embryophyta</taxon>
        <taxon>Tracheophyta</taxon>
        <taxon>Spermatophyta</taxon>
        <taxon>Magnoliopsida</taxon>
        <taxon>eudicotyledons</taxon>
        <taxon>Gunneridae</taxon>
        <taxon>Pentapetalae</taxon>
        <taxon>rosids</taxon>
        <taxon>malvids</taxon>
        <taxon>Malvales</taxon>
        <taxon>Malvaceae</taxon>
        <taxon>Malvoideae</taxon>
        <taxon>Hibiscus</taxon>
    </lineage>
</organism>
<evidence type="ECO:0008006" key="5">
    <source>
        <dbReference type="Google" id="ProtNLM"/>
    </source>
</evidence>
<evidence type="ECO:0000256" key="1">
    <source>
        <dbReference type="SAM" id="MobiDB-lite"/>
    </source>
</evidence>
<feature type="transmembrane region" description="Helical" evidence="2">
    <location>
        <begin position="18"/>
        <end position="40"/>
    </location>
</feature>
<keyword evidence="4" id="KW-1185">Reference proteome</keyword>
<evidence type="ECO:0000313" key="4">
    <source>
        <dbReference type="Proteomes" id="UP001396334"/>
    </source>
</evidence>
<name>A0ABR2A1K2_9ROSI</name>
<reference evidence="3 4" key="1">
    <citation type="journal article" date="2024" name="G3 (Bethesda)">
        <title>Genome assembly of Hibiscus sabdariffa L. provides insights into metabolisms of medicinal natural products.</title>
        <authorList>
            <person name="Kim T."/>
        </authorList>
    </citation>
    <scope>NUCLEOTIDE SEQUENCE [LARGE SCALE GENOMIC DNA]</scope>
    <source>
        <strain evidence="3">TK-2024</strain>
        <tissue evidence="3">Old leaves</tissue>
    </source>
</reference>
<proteinExistence type="predicted"/>
<protein>
    <recommendedName>
        <fullName evidence="5">DUF4283 domain-containing protein</fullName>
    </recommendedName>
</protein>
<keyword evidence="2" id="KW-0472">Membrane</keyword>
<keyword evidence="2" id="KW-0812">Transmembrane</keyword>
<gene>
    <name evidence="3" type="ORF">V6N11_063238</name>
</gene>
<evidence type="ECO:0000313" key="3">
    <source>
        <dbReference type="EMBL" id="KAK8486851.1"/>
    </source>
</evidence>
<dbReference type="PANTHER" id="PTHR31286:SF180">
    <property type="entry name" value="OS10G0362600 PROTEIN"/>
    <property type="match status" value="1"/>
</dbReference>